<organism evidence="1 2">
    <name type="scientific">Acinetobacter haemolyticus</name>
    <dbReference type="NCBI Taxonomy" id="29430"/>
    <lineage>
        <taxon>Bacteria</taxon>
        <taxon>Pseudomonadati</taxon>
        <taxon>Pseudomonadota</taxon>
        <taxon>Gammaproteobacteria</taxon>
        <taxon>Moraxellales</taxon>
        <taxon>Moraxellaceae</taxon>
        <taxon>Acinetobacter</taxon>
    </lineage>
</organism>
<reference evidence="1 2" key="1">
    <citation type="submission" date="2019-03" db="EMBL/GenBank/DDBJ databases">
        <title>Complete genome sequence of two outbreak-associated Acinetobacter haemolyticus strains.</title>
        <authorList>
            <person name="Bai L."/>
            <person name="Zhang S.-C."/>
            <person name="Deng Y."/>
            <person name="Song C.-C."/>
            <person name="Kang G.-B."/>
            <person name="Dong Y."/>
            <person name="Wang Y."/>
            <person name="Gao F."/>
            <person name="Huang H."/>
        </authorList>
    </citation>
    <scope>NUCLEOTIDE SEQUENCE [LARGE SCALE GENOMIC DNA]</scope>
    <source>
        <strain evidence="1 2">TJR01</strain>
    </source>
</reference>
<dbReference type="EMBL" id="CP038009">
    <property type="protein sequence ID" value="QBQ17126.1"/>
    <property type="molecule type" value="Genomic_DNA"/>
</dbReference>
<evidence type="ECO:0000313" key="1">
    <source>
        <dbReference type="EMBL" id="QBQ17126.1"/>
    </source>
</evidence>
<protein>
    <submittedName>
        <fullName evidence="1">Uncharacterized protein</fullName>
    </submittedName>
</protein>
<dbReference type="RefSeq" id="WP_134252871.1">
    <property type="nucleotide sequence ID" value="NZ_CP038009.1"/>
</dbReference>
<dbReference type="AlphaFoldDB" id="A0A4P7B8W6"/>
<accession>A0A4P7B8W6</accession>
<evidence type="ECO:0000313" key="2">
    <source>
        <dbReference type="Proteomes" id="UP000294395"/>
    </source>
</evidence>
<sequence>MKNKKSTIKNIVFYSVIIILSANNQSSGFEYSSSFSQIQLLGLPNSISFQLQTGLISTSFADCFAQAISSGVISETRFLEAKKPVDIKKIEEYVDQQYGAIPDGERKKLKELLINAQATDEKLKGKMNNPNLSDNEIIIYSQERERLLKKLWEYESDLLNKYSESFKPSKYRQSVEELSNIEHSQNEAIYCLAAQECLESDEEILRKIEILGQKKGTIVIELIQAPTEPHTSNNTQSYGNPP</sequence>
<name>A0A4P7B8W6_ACIHA</name>
<proteinExistence type="predicted"/>
<gene>
    <name evidence="1" type="ORF">AHTJR_12985</name>
</gene>
<dbReference type="Proteomes" id="UP000294395">
    <property type="component" value="Chromosome"/>
</dbReference>